<gene>
    <name evidence="1" type="ORF">CSOJ01_13907</name>
</gene>
<protein>
    <submittedName>
        <fullName evidence="1">Uncharacterized protein</fullName>
    </submittedName>
</protein>
<name>A0A8H6IRW4_9PEZI</name>
<keyword evidence="2" id="KW-1185">Reference proteome</keyword>
<organism evidence="1 2">
    <name type="scientific">Colletotrichum sojae</name>
    <dbReference type="NCBI Taxonomy" id="2175907"/>
    <lineage>
        <taxon>Eukaryota</taxon>
        <taxon>Fungi</taxon>
        <taxon>Dikarya</taxon>
        <taxon>Ascomycota</taxon>
        <taxon>Pezizomycotina</taxon>
        <taxon>Sordariomycetes</taxon>
        <taxon>Hypocreomycetidae</taxon>
        <taxon>Glomerellales</taxon>
        <taxon>Glomerellaceae</taxon>
        <taxon>Colletotrichum</taxon>
        <taxon>Colletotrichum orchidearum species complex</taxon>
    </lineage>
</organism>
<evidence type="ECO:0000313" key="1">
    <source>
        <dbReference type="EMBL" id="KAF6793436.1"/>
    </source>
</evidence>
<accession>A0A8H6IRW4</accession>
<dbReference type="Proteomes" id="UP000652219">
    <property type="component" value="Unassembled WGS sequence"/>
</dbReference>
<dbReference type="AlphaFoldDB" id="A0A8H6IRW4"/>
<reference evidence="1 2" key="1">
    <citation type="journal article" date="2020" name="Phytopathology">
        <title>Genome Sequence Resources of Colletotrichum truncatum, C. plurivorum, C. musicola, and C. sojae: Four Species Pathogenic to Soybean (Glycine max).</title>
        <authorList>
            <person name="Rogerio F."/>
            <person name="Boufleur T.R."/>
            <person name="Ciampi-Guillardi M."/>
            <person name="Sukno S.A."/>
            <person name="Thon M.R."/>
            <person name="Massola Junior N.S."/>
            <person name="Baroncelli R."/>
        </authorList>
    </citation>
    <scope>NUCLEOTIDE SEQUENCE [LARGE SCALE GENOMIC DNA]</scope>
    <source>
        <strain evidence="1 2">LFN0009</strain>
    </source>
</reference>
<comment type="caution">
    <text evidence="1">The sequence shown here is derived from an EMBL/GenBank/DDBJ whole genome shotgun (WGS) entry which is preliminary data.</text>
</comment>
<sequence length="72" mass="8363">MCDFEEFLFTCDHSIVKMKSECHFRRNDPGKQCFGVQVLKVTWPQGRECDACRTPRASTSRVSTPRPSNPRR</sequence>
<proteinExistence type="predicted"/>
<dbReference type="EMBL" id="WIGN01000430">
    <property type="protein sequence ID" value="KAF6793436.1"/>
    <property type="molecule type" value="Genomic_DNA"/>
</dbReference>
<evidence type="ECO:0000313" key="2">
    <source>
        <dbReference type="Proteomes" id="UP000652219"/>
    </source>
</evidence>